<proteinExistence type="predicted"/>
<dbReference type="OrthoDB" id="1630761at2"/>
<gene>
    <name evidence="1" type="ORF">SAMN05192546_11176</name>
</gene>
<organism evidence="1 2">
    <name type="scientific">Tindallia californiensis</name>
    <dbReference type="NCBI Taxonomy" id="159292"/>
    <lineage>
        <taxon>Bacteria</taxon>
        <taxon>Bacillati</taxon>
        <taxon>Bacillota</taxon>
        <taxon>Clostridia</taxon>
        <taxon>Peptostreptococcales</taxon>
        <taxon>Tindalliaceae</taxon>
        <taxon>Tindallia</taxon>
    </lineage>
</organism>
<dbReference type="STRING" id="159292.SAMN05192546_11176"/>
<reference evidence="1 2" key="1">
    <citation type="submission" date="2016-10" db="EMBL/GenBank/DDBJ databases">
        <authorList>
            <person name="de Groot N.N."/>
        </authorList>
    </citation>
    <scope>NUCLEOTIDE SEQUENCE [LARGE SCALE GENOMIC DNA]</scope>
    <source>
        <strain evidence="1 2">APO</strain>
    </source>
</reference>
<dbReference type="EMBL" id="FNPV01000011">
    <property type="protein sequence ID" value="SDZ19320.1"/>
    <property type="molecule type" value="Genomic_DNA"/>
</dbReference>
<keyword evidence="2" id="KW-1185">Reference proteome</keyword>
<dbReference type="RefSeq" id="WP_093315373.1">
    <property type="nucleotide sequence ID" value="NZ_FNPV01000011.1"/>
</dbReference>
<name>A0A1H3R128_9FIRM</name>
<sequence length="136" mass="15863">MFDVKDEGMDEFLRDLEVAMKNFPKETKRMLRSSGSRARTIVRRYARKLVGSETGNYHKRWKLGKAWSEGANYKVRVYNNAPHAHLIEDGHVMKGKDGTEYGFKEGLKVVDKANTEMEKKWDEILEKELDKIVNKI</sequence>
<evidence type="ECO:0000313" key="2">
    <source>
        <dbReference type="Proteomes" id="UP000199230"/>
    </source>
</evidence>
<dbReference type="Pfam" id="PF04883">
    <property type="entry name" value="HK97-gp10_like"/>
    <property type="match status" value="1"/>
</dbReference>
<dbReference type="InterPro" id="IPR010064">
    <property type="entry name" value="HK97-gp10_tail"/>
</dbReference>
<dbReference type="Proteomes" id="UP000199230">
    <property type="component" value="Unassembled WGS sequence"/>
</dbReference>
<evidence type="ECO:0000313" key="1">
    <source>
        <dbReference type="EMBL" id="SDZ19320.1"/>
    </source>
</evidence>
<dbReference type="AlphaFoldDB" id="A0A1H3R128"/>
<accession>A0A1H3R128</accession>
<protein>
    <submittedName>
        <fullName evidence="1">Bacteriophage HK97-gp10, putative tail-component</fullName>
    </submittedName>
</protein>